<keyword evidence="3" id="KW-1185">Reference proteome</keyword>
<dbReference type="RefSeq" id="WP_109060753.1">
    <property type="nucleotide sequence ID" value="NZ_QETA01000001.1"/>
</dbReference>
<evidence type="ECO:0000313" key="3">
    <source>
        <dbReference type="Proteomes" id="UP000245212"/>
    </source>
</evidence>
<name>A0A2V1K2N2_9BURK</name>
<dbReference type="GO" id="GO:0003887">
    <property type="term" value="F:DNA-directed DNA polymerase activity"/>
    <property type="evidence" value="ECO:0007669"/>
    <property type="project" value="InterPro"/>
</dbReference>
<evidence type="ECO:0000256" key="1">
    <source>
        <dbReference type="SAM" id="MobiDB-lite"/>
    </source>
</evidence>
<dbReference type="AlphaFoldDB" id="A0A2V1K2N2"/>
<accession>A0A2V1K2N2</accession>
<dbReference type="Gene3D" id="3.40.50.300">
    <property type="entry name" value="P-loop containing nucleotide triphosphate hydrolases"/>
    <property type="match status" value="1"/>
</dbReference>
<sequence length="354" mass="38908">MSIPVFLPWHQEALSDWQRQKSRFAHAWLIHGVAGTGKLEFARAAAASLLCESPQAGQACGHCQACQWVAGGNHPDLKRIRPDSVAQIEGQTDEGEEGDVAGEGEAEGSSASRKKNPSKEIRLEQIRALESWFHLATHRGGWRVVLLYPADALNMIAANALLKILEEPPEHTVFLLVVDAPDRLLPTLVSRCRKLPLPAPGWDAALGWLQQQELADAPAWLAAAGGAPLQALRLSRQQPQPVPAWLEQAIQTLARNQQPDIGQLAEDLDKQPPALWLDTLQRFYIDLMLAAHGQSARYYPSHQAALEGIAGRMPAARLSAALQWLSQQRRVAGHPLNARLWLHTVLQNTLLFSA</sequence>
<feature type="compositionally biased region" description="Acidic residues" evidence="1">
    <location>
        <begin position="91"/>
        <end position="106"/>
    </location>
</feature>
<reference evidence="3" key="1">
    <citation type="submission" date="2018-05" db="EMBL/GenBank/DDBJ databases">
        <authorList>
            <person name="Li Y."/>
        </authorList>
    </citation>
    <scope>NUCLEOTIDE SEQUENCE [LARGE SCALE GENOMIC DNA]</scope>
    <source>
        <strain evidence="3">3d-2-2</strain>
    </source>
</reference>
<dbReference type="GO" id="GO:0006261">
    <property type="term" value="P:DNA-templated DNA replication"/>
    <property type="evidence" value="ECO:0007669"/>
    <property type="project" value="TreeGrafter"/>
</dbReference>
<dbReference type="Pfam" id="PF13177">
    <property type="entry name" value="DNA_pol3_delta2"/>
    <property type="match status" value="1"/>
</dbReference>
<dbReference type="InterPro" id="IPR027417">
    <property type="entry name" value="P-loop_NTPase"/>
</dbReference>
<dbReference type="InterPro" id="IPR050238">
    <property type="entry name" value="DNA_Rep/Repair_Clamp_Loader"/>
</dbReference>
<dbReference type="InterPro" id="IPR004622">
    <property type="entry name" value="DNA_pol_HolB"/>
</dbReference>
<dbReference type="SUPFAM" id="SSF52540">
    <property type="entry name" value="P-loop containing nucleoside triphosphate hydrolases"/>
    <property type="match status" value="1"/>
</dbReference>
<evidence type="ECO:0000313" key="2">
    <source>
        <dbReference type="EMBL" id="PWF25351.1"/>
    </source>
</evidence>
<comment type="caution">
    <text evidence="2">The sequence shown here is derived from an EMBL/GenBank/DDBJ whole genome shotgun (WGS) entry which is preliminary data.</text>
</comment>
<dbReference type="PANTHER" id="PTHR11669:SF8">
    <property type="entry name" value="DNA POLYMERASE III SUBUNIT DELTA"/>
    <property type="match status" value="1"/>
</dbReference>
<feature type="region of interest" description="Disordered" evidence="1">
    <location>
        <begin position="88"/>
        <end position="117"/>
    </location>
</feature>
<dbReference type="EMBL" id="QETA01000001">
    <property type="protein sequence ID" value="PWF25351.1"/>
    <property type="molecule type" value="Genomic_DNA"/>
</dbReference>
<proteinExistence type="predicted"/>
<protein>
    <submittedName>
        <fullName evidence="2">DNA polymerase III subunit delta</fullName>
    </submittedName>
</protein>
<dbReference type="GO" id="GO:0009360">
    <property type="term" value="C:DNA polymerase III complex"/>
    <property type="evidence" value="ECO:0007669"/>
    <property type="project" value="TreeGrafter"/>
</dbReference>
<dbReference type="NCBIfam" id="TIGR00678">
    <property type="entry name" value="holB"/>
    <property type="match status" value="1"/>
</dbReference>
<dbReference type="Proteomes" id="UP000245212">
    <property type="component" value="Unassembled WGS sequence"/>
</dbReference>
<gene>
    <name evidence="2" type="primary">holB</name>
    <name evidence="2" type="ORF">DD235_04190</name>
</gene>
<dbReference type="GO" id="GO:0008408">
    <property type="term" value="F:3'-5' exonuclease activity"/>
    <property type="evidence" value="ECO:0007669"/>
    <property type="project" value="InterPro"/>
</dbReference>
<dbReference type="PANTHER" id="PTHR11669">
    <property type="entry name" value="REPLICATION FACTOR C / DNA POLYMERASE III GAMMA-TAU SUBUNIT"/>
    <property type="match status" value="1"/>
</dbReference>
<organism evidence="2 3">
    <name type="scientific">Corticimicrobacter populi</name>
    <dbReference type="NCBI Taxonomy" id="2175229"/>
    <lineage>
        <taxon>Bacteria</taxon>
        <taxon>Pseudomonadati</taxon>
        <taxon>Pseudomonadota</taxon>
        <taxon>Betaproteobacteria</taxon>
        <taxon>Burkholderiales</taxon>
        <taxon>Alcaligenaceae</taxon>
        <taxon>Corticimicrobacter</taxon>
    </lineage>
</organism>